<evidence type="ECO:0000256" key="1">
    <source>
        <dbReference type="ARBA" id="ARBA00004474"/>
    </source>
</evidence>
<dbReference type="InterPro" id="IPR006843">
    <property type="entry name" value="PAP/fibrillin_dom"/>
</dbReference>
<protein>
    <recommendedName>
        <fullName evidence="4">Plastid lipid-associated protein/fibrillin conserved domain-containing protein</fullName>
    </recommendedName>
</protein>
<evidence type="ECO:0000259" key="4">
    <source>
        <dbReference type="Pfam" id="PF04755"/>
    </source>
</evidence>
<comment type="caution">
    <text evidence="5">The sequence shown here is derived from an EMBL/GenBank/DDBJ whole genome shotgun (WGS) entry which is preliminary data.</text>
</comment>
<dbReference type="Proteomes" id="UP001642360">
    <property type="component" value="Unassembled WGS sequence"/>
</dbReference>
<name>A0ABC8V1T2_9AQUA</name>
<dbReference type="EMBL" id="CAUOFW020009891">
    <property type="protein sequence ID" value="CAK9187301.1"/>
    <property type="molecule type" value="Genomic_DNA"/>
</dbReference>
<organism evidence="5 7">
    <name type="scientific">Ilex paraguariensis</name>
    <name type="common">yerba mate</name>
    <dbReference type="NCBI Taxonomy" id="185542"/>
    <lineage>
        <taxon>Eukaryota</taxon>
        <taxon>Viridiplantae</taxon>
        <taxon>Streptophyta</taxon>
        <taxon>Embryophyta</taxon>
        <taxon>Tracheophyta</taxon>
        <taxon>Spermatophyta</taxon>
        <taxon>Magnoliopsida</taxon>
        <taxon>eudicotyledons</taxon>
        <taxon>Gunneridae</taxon>
        <taxon>Pentapetalae</taxon>
        <taxon>asterids</taxon>
        <taxon>campanulids</taxon>
        <taxon>Aquifoliales</taxon>
        <taxon>Aquifoliaceae</taxon>
        <taxon>Ilex</taxon>
    </lineage>
</organism>
<feature type="domain" description="Plastid lipid-associated protein/fibrillin conserved" evidence="4">
    <location>
        <begin position="26"/>
        <end position="120"/>
    </location>
</feature>
<evidence type="ECO:0000256" key="2">
    <source>
        <dbReference type="ARBA" id="ARBA00022640"/>
    </source>
</evidence>
<dbReference type="InterPro" id="IPR039633">
    <property type="entry name" value="PAP"/>
</dbReference>
<dbReference type="EMBL" id="CAUOFW020009891">
    <property type="protein sequence ID" value="CAK9187300.1"/>
    <property type="molecule type" value="Genomic_DNA"/>
</dbReference>
<sequence>MAPLWNALYLGVENDSPMFTILAGKSVQFKEGTLKPPEIKSSVDLPESIDLFGQKINLSPARQVVNPLQDAVAGIARSISGQSPLKIPIPGERAASWLLVTYLDKDLRISRGDGGLFVLAKEGSPLLDQ</sequence>
<reference evidence="5 7" key="1">
    <citation type="submission" date="2024-02" db="EMBL/GenBank/DDBJ databases">
        <authorList>
            <person name="Vignale AGUSTIN F."/>
            <person name="Sosa J E."/>
            <person name="Modenutti C."/>
        </authorList>
    </citation>
    <scope>NUCLEOTIDE SEQUENCE [LARGE SCALE GENOMIC DNA]</scope>
</reference>
<keyword evidence="3" id="KW-0809">Transit peptide</keyword>
<accession>A0ABC8V1T2</accession>
<dbReference type="AlphaFoldDB" id="A0ABC8V1T2"/>
<keyword evidence="7" id="KW-1185">Reference proteome</keyword>
<dbReference type="PANTHER" id="PTHR31906">
    <property type="entry name" value="PLASTID-LIPID-ASSOCIATED PROTEIN 4, CHLOROPLASTIC-RELATED"/>
    <property type="match status" value="1"/>
</dbReference>
<proteinExistence type="predicted"/>
<evidence type="ECO:0000313" key="7">
    <source>
        <dbReference type="Proteomes" id="UP001642360"/>
    </source>
</evidence>
<evidence type="ECO:0000256" key="3">
    <source>
        <dbReference type="ARBA" id="ARBA00022946"/>
    </source>
</evidence>
<dbReference type="Pfam" id="PF04755">
    <property type="entry name" value="PAP_fibrillin"/>
    <property type="match status" value="1"/>
</dbReference>
<keyword evidence="2" id="KW-0934">Plastid</keyword>
<evidence type="ECO:0000313" key="6">
    <source>
        <dbReference type="EMBL" id="CAK9187301.1"/>
    </source>
</evidence>
<comment type="subcellular location">
    <subcellularLocation>
        <location evidence="1">Plastid</location>
    </subcellularLocation>
</comment>
<gene>
    <name evidence="5" type="ORF">ILEXP_LOCUS57814</name>
    <name evidence="6" type="ORF">ILEXP_LOCUS57815</name>
</gene>
<evidence type="ECO:0000313" key="5">
    <source>
        <dbReference type="EMBL" id="CAK9187300.1"/>
    </source>
</evidence>
<dbReference type="GO" id="GO:0009536">
    <property type="term" value="C:plastid"/>
    <property type="evidence" value="ECO:0007669"/>
    <property type="project" value="UniProtKB-SubCell"/>
</dbReference>